<feature type="region of interest" description="Disordered" evidence="1">
    <location>
        <begin position="24"/>
        <end position="165"/>
    </location>
</feature>
<feature type="region of interest" description="Disordered" evidence="1">
    <location>
        <begin position="379"/>
        <end position="420"/>
    </location>
</feature>
<feature type="compositionally biased region" description="Polar residues" evidence="1">
    <location>
        <begin position="393"/>
        <end position="404"/>
    </location>
</feature>
<evidence type="ECO:0000313" key="3">
    <source>
        <dbReference type="Proteomes" id="UP000799441"/>
    </source>
</evidence>
<name>A0A9P4Q2Y9_9PEZI</name>
<reference evidence="2" key="1">
    <citation type="journal article" date="2020" name="Stud. Mycol.">
        <title>101 Dothideomycetes genomes: a test case for predicting lifestyles and emergence of pathogens.</title>
        <authorList>
            <person name="Haridas S."/>
            <person name="Albert R."/>
            <person name="Binder M."/>
            <person name="Bloem J."/>
            <person name="Labutti K."/>
            <person name="Salamov A."/>
            <person name="Andreopoulos B."/>
            <person name="Baker S."/>
            <person name="Barry K."/>
            <person name="Bills G."/>
            <person name="Bluhm B."/>
            <person name="Cannon C."/>
            <person name="Castanera R."/>
            <person name="Culley D."/>
            <person name="Daum C."/>
            <person name="Ezra D."/>
            <person name="Gonzalez J."/>
            <person name="Henrissat B."/>
            <person name="Kuo A."/>
            <person name="Liang C."/>
            <person name="Lipzen A."/>
            <person name="Lutzoni F."/>
            <person name="Magnuson J."/>
            <person name="Mondo S."/>
            <person name="Nolan M."/>
            <person name="Ohm R."/>
            <person name="Pangilinan J."/>
            <person name="Park H.-J."/>
            <person name="Ramirez L."/>
            <person name="Alfaro M."/>
            <person name="Sun H."/>
            <person name="Tritt A."/>
            <person name="Yoshinaga Y."/>
            <person name="Zwiers L.-H."/>
            <person name="Turgeon B."/>
            <person name="Goodwin S."/>
            <person name="Spatafora J."/>
            <person name="Crous P."/>
            <person name="Grigoriev I."/>
        </authorList>
    </citation>
    <scope>NUCLEOTIDE SEQUENCE</scope>
    <source>
        <strain evidence="2">CBS 116435</strain>
    </source>
</reference>
<dbReference type="EMBL" id="MU003842">
    <property type="protein sequence ID" value="KAF2717501.1"/>
    <property type="molecule type" value="Genomic_DNA"/>
</dbReference>
<feature type="compositionally biased region" description="Polar residues" evidence="1">
    <location>
        <begin position="411"/>
        <end position="420"/>
    </location>
</feature>
<evidence type="ECO:0008006" key="4">
    <source>
        <dbReference type="Google" id="ProtNLM"/>
    </source>
</evidence>
<feature type="compositionally biased region" description="Basic and acidic residues" evidence="1">
    <location>
        <begin position="235"/>
        <end position="246"/>
    </location>
</feature>
<organism evidence="2 3">
    <name type="scientific">Polychaeton citri CBS 116435</name>
    <dbReference type="NCBI Taxonomy" id="1314669"/>
    <lineage>
        <taxon>Eukaryota</taxon>
        <taxon>Fungi</taxon>
        <taxon>Dikarya</taxon>
        <taxon>Ascomycota</taxon>
        <taxon>Pezizomycotina</taxon>
        <taxon>Dothideomycetes</taxon>
        <taxon>Dothideomycetidae</taxon>
        <taxon>Capnodiales</taxon>
        <taxon>Capnodiaceae</taxon>
        <taxon>Polychaeton</taxon>
    </lineage>
</organism>
<proteinExistence type="predicted"/>
<comment type="caution">
    <text evidence="2">The sequence shown here is derived from an EMBL/GenBank/DDBJ whole genome shotgun (WGS) entry which is preliminary data.</text>
</comment>
<dbReference type="Proteomes" id="UP000799441">
    <property type="component" value="Unassembled WGS sequence"/>
</dbReference>
<sequence>MAALAPSVRQPFAALDNPRLQHLASAKNRQIGKSSPLGFKSDLLSKPTANSSTKRAFAASTLDDADSENVDPSIFSSPSKKAKNCNFDKPVKSFTFSLAPAKSMPPPPTVPSRLSTPLRGPSSLPRTPLTAPAGRSPKRKTANIGKSRRTSAPFTRIDPPFSTRNAAGGALPFSLDAALNGTLSTARSKPNAGSTIQESMPSNWFFEIHEDTPEEEASNLMEHSTLTLDLSSDEESSKKQQSDLGKENVAPEGYDAPAASRPISSVGDAILLNNDRQMPTKKTDLIRKKIVTVDDMDDGQRSPLSDLETVPFFAPGLDKDAHVIVDAVESSPSASEQENEANSTRTQILPSPEATLPKVISMASSPLVNQLSNEEASTFVVWEDSPAPEPSSKDSNPMSVNTSRGKYAVLNENTAPATCL</sequence>
<evidence type="ECO:0000256" key="1">
    <source>
        <dbReference type="SAM" id="MobiDB-lite"/>
    </source>
</evidence>
<feature type="compositionally biased region" description="Basic residues" evidence="1">
    <location>
        <begin position="136"/>
        <end position="149"/>
    </location>
</feature>
<evidence type="ECO:0000313" key="2">
    <source>
        <dbReference type="EMBL" id="KAF2717501.1"/>
    </source>
</evidence>
<gene>
    <name evidence="2" type="ORF">K431DRAFT_232939</name>
</gene>
<accession>A0A9P4Q2Y9</accession>
<keyword evidence="3" id="KW-1185">Reference proteome</keyword>
<feature type="region of interest" description="Disordered" evidence="1">
    <location>
        <begin position="228"/>
        <end position="261"/>
    </location>
</feature>
<dbReference type="OrthoDB" id="425602at2759"/>
<dbReference type="AlphaFoldDB" id="A0A9P4Q2Y9"/>
<protein>
    <recommendedName>
        <fullName evidence="4">Thymidylate kinase</fullName>
    </recommendedName>
</protein>